<evidence type="ECO:0000313" key="4">
    <source>
        <dbReference type="EMBL" id="KAG2197362.1"/>
    </source>
</evidence>
<dbReference type="InterPro" id="IPR040185">
    <property type="entry name" value="Far11/STRP"/>
</dbReference>
<feature type="region of interest" description="Disordered" evidence="1">
    <location>
        <begin position="846"/>
        <end position="865"/>
    </location>
</feature>
<proteinExistence type="predicted"/>
<reference evidence="4" key="1">
    <citation type="submission" date="2020-12" db="EMBL/GenBank/DDBJ databases">
        <title>Metabolic potential, ecology and presence of endohyphal bacteria is reflected in genomic diversity of Mucoromycotina.</title>
        <authorList>
            <person name="Muszewska A."/>
            <person name="Okrasinska A."/>
            <person name="Steczkiewicz K."/>
            <person name="Drgas O."/>
            <person name="Orlowska M."/>
            <person name="Perlinska-Lenart U."/>
            <person name="Aleksandrzak-Piekarczyk T."/>
            <person name="Szatraj K."/>
            <person name="Zielenkiewicz U."/>
            <person name="Pilsyk S."/>
            <person name="Malc E."/>
            <person name="Mieczkowski P."/>
            <person name="Kruszewska J.S."/>
            <person name="Biernat P."/>
            <person name="Pawlowska J."/>
        </authorList>
    </citation>
    <scope>NUCLEOTIDE SEQUENCE</scope>
    <source>
        <strain evidence="4">CBS 226.32</strain>
    </source>
</reference>
<evidence type="ECO:0000259" key="2">
    <source>
        <dbReference type="SMART" id="SM01292"/>
    </source>
</evidence>
<gene>
    <name evidence="4" type="ORF">INT46_008359</name>
</gene>
<sequence>MTQKENDQNYFDPILAPGNLRKIVENLPGKARHQHNDYDYKSDSDSFENEINEFFSYTEVAIQLQNYRRSFEKEFSVNTVDQIALLDRLEYEHQELRLQTCKHLTYFALGCFTADQNETKQQRVDKMLQNNNHLISNGAFVIFFQKLQQSCTEYHDSIINSKKNIVAICAEIDLYISLIYLLLESQRHQYPSDLSQKFKNEIVTLEPNLTEFLFLLTSKSRERLQDKLFPMKKTVLLLWKSLLFMSGGLGSIKASADRLKQSMGLNTKETIITKSTPQALLLFQNEITKKYPGYTPPNFSIREASPITVNASTSLAAAMGYAKATENVELLYQTLFPPKSLANNTKNKPQRHLLQNHFPSSPFVSPAFPLPLSHTGSDVPQSITEAGNVHISNMHISLANFQVIRERSKGIHKWQDKNKAIEVDLDDGQQALIESLYAKVLPELQNVVVVLLKLLLTSVSPNVNNANNSSGNSNSDKDGKETFESLDDIVTLEYLEEADIIRSREIYSKAISGLLLLLLKWSKSSHALKYEYISQLLADSGCMLLILKIIGLQEVTDKVRARTDVPYYSFFDYNINRITIENNDNNEKKANLYTNHRNMYWSINYLRILQMLTKHKSHRIMLLVQYKSAAILKKLLKISHPILEQYVLKLLKCQVPYLGRKWKSQNMKIISAIYLNCKTVLQDDWTCNISANEDVEDGKMEEQNLRILTRIYNGERYMPSFLPPHDEVNADNNNTPSGPGFSGFHDYGLGNSTDYDCNDLDPNFIHNYNAWLETEVFNINDKEEDEQNLEEKQPQSFGCDTPIPFTPCPSYINNEQQFTPEELAFEINKLYIQELNSEFKPATLLIPTSPSSTSNNNKKLGEDWKSPSAPKKLTPLFRYNGNESSMTYLRPPLIQQQEQAVEEQRDENWQMQTRDELMSRLFFVEKKFAERWLSGNNAHGNNSVYHLKLFDLFEQELYSSSEYNTSSDDYDENDCLHYNSSYDGDDQREQNVY</sequence>
<dbReference type="Proteomes" id="UP000650833">
    <property type="component" value="Unassembled WGS sequence"/>
</dbReference>
<protein>
    <submittedName>
        <fullName evidence="4">Uncharacterized protein</fullName>
    </submittedName>
</protein>
<dbReference type="SMART" id="SM01292">
    <property type="entry name" value="N1221"/>
    <property type="match status" value="1"/>
</dbReference>
<feature type="domain" description="Far11/STRP N-terminal" evidence="2">
    <location>
        <begin position="33"/>
        <end position="305"/>
    </location>
</feature>
<evidence type="ECO:0000259" key="3">
    <source>
        <dbReference type="SMART" id="SM01293"/>
    </source>
</evidence>
<dbReference type="SMART" id="SM01293">
    <property type="entry name" value="DUF3402"/>
    <property type="match status" value="1"/>
</dbReference>
<dbReference type="Pfam" id="PF07923">
    <property type="entry name" value="N1221"/>
    <property type="match status" value="1"/>
</dbReference>
<accession>A0A8H7UX66</accession>
<dbReference type="PANTHER" id="PTHR13239">
    <property type="entry name" value="PROTEIN REQUIRED FOR HYPHAL ANASTOMOSIS HAM-2"/>
    <property type="match status" value="1"/>
</dbReference>
<dbReference type="Pfam" id="PF11882">
    <property type="entry name" value="DUF3402"/>
    <property type="match status" value="2"/>
</dbReference>
<dbReference type="PANTHER" id="PTHR13239:SF4">
    <property type="entry name" value="AT25231P"/>
    <property type="match status" value="1"/>
</dbReference>
<dbReference type="EMBL" id="JAEPRC010000431">
    <property type="protein sequence ID" value="KAG2197362.1"/>
    <property type="molecule type" value="Genomic_DNA"/>
</dbReference>
<dbReference type="AlphaFoldDB" id="A0A8H7UX66"/>
<dbReference type="GO" id="GO:0005829">
    <property type="term" value="C:cytosol"/>
    <property type="evidence" value="ECO:0007669"/>
    <property type="project" value="TreeGrafter"/>
</dbReference>
<dbReference type="InterPro" id="IPR012486">
    <property type="entry name" value="Far11/STRP_N"/>
</dbReference>
<feature type="region of interest" description="Disordered" evidence="1">
    <location>
        <begin position="963"/>
        <end position="993"/>
    </location>
</feature>
<dbReference type="OrthoDB" id="18234at2759"/>
<organism evidence="4 5">
    <name type="scientific">Mucor plumbeus</name>
    <dbReference type="NCBI Taxonomy" id="97098"/>
    <lineage>
        <taxon>Eukaryota</taxon>
        <taxon>Fungi</taxon>
        <taxon>Fungi incertae sedis</taxon>
        <taxon>Mucoromycota</taxon>
        <taxon>Mucoromycotina</taxon>
        <taxon>Mucoromycetes</taxon>
        <taxon>Mucorales</taxon>
        <taxon>Mucorineae</taxon>
        <taxon>Mucoraceae</taxon>
        <taxon>Mucor</taxon>
    </lineage>
</organism>
<evidence type="ECO:0000313" key="5">
    <source>
        <dbReference type="Proteomes" id="UP000650833"/>
    </source>
</evidence>
<keyword evidence="5" id="KW-1185">Reference proteome</keyword>
<dbReference type="GO" id="GO:0007010">
    <property type="term" value="P:cytoskeleton organization"/>
    <property type="evidence" value="ECO:0007669"/>
    <property type="project" value="TreeGrafter"/>
</dbReference>
<name>A0A8H7UX66_9FUNG</name>
<feature type="domain" description="Far11/STRP C-terminal" evidence="3">
    <location>
        <begin position="380"/>
        <end position="768"/>
    </location>
</feature>
<evidence type="ECO:0000256" key="1">
    <source>
        <dbReference type="SAM" id="MobiDB-lite"/>
    </source>
</evidence>
<dbReference type="InterPro" id="IPR021819">
    <property type="entry name" value="Far11/STRP_C"/>
</dbReference>
<comment type="caution">
    <text evidence="4">The sequence shown here is derived from an EMBL/GenBank/DDBJ whole genome shotgun (WGS) entry which is preliminary data.</text>
</comment>
<feature type="compositionally biased region" description="Low complexity" evidence="1">
    <location>
        <begin position="847"/>
        <end position="857"/>
    </location>
</feature>